<gene>
    <name evidence="2" type="ORF">CCACVL1_08433</name>
</gene>
<keyword evidence="3" id="KW-1185">Reference proteome</keyword>
<evidence type="ECO:0000313" key="3">
    <source>
        <dbReference type="Proteomes" id="UP000188268"/>
    </source>
</evidence>
<protein>
    <submittedName>
        <fullName evidence="2">Uncharacterized protein</fullName>
    </submittedName>
</protein>
<feature type="region of interest" description="Disordered" evidence="1">
    <location>
        <begin position="1"/>
        <end position="28"/>
    </location>
</feature>
<accession>A0A1R3J0M0</accession>
<feature type="non-terminal residue" evidence="2">
    <location>
        <position position="1"/>
    </location>
</feature>
<dbReference type="Proteomes" id="UP000188268">
    <property type="component" value="Unassembled WGS sequence"/>
</dbReference>
<dbReference type="EMBL" id="AWWV01009009">
    <property type="protein sequence ID" value="OMO88372.1"/>
    <property type="molecule type" value="Genomic_DNA"/>
</dbReference>
<evidence type="ECO:0000256" key="1">
    <source>
        <dbReference type="SAM" id="MobiDB-lite"/>
    </source>
</evidence>
<sequence length="46" mass="4929">AAPSDGRNLRSERHKGEHGKPNCSFSGSYEFRRPVITAKQGGNDGG</sequence>
<organism evidence="2 3">
    <name type="scientific">Corchorus capsularis</name>
    <name type="common">Jute</name>
    <dbReference type="NCBI Taxonomy" id="210143"/>
    <lineage>
        <taxon>Eukaryota</taxon>
        <taxon>Viridiplantae</taxon>
        <taxon>Streptophyta</taxon>
        <taxon>Embryophyta</taxon>
        <taxon>Tracheophyta</taxon>
        <taxon>Spermatophyta</taxon>
        <taxon>Magnoliopsida</taxon>
        <taxon>eudicotyledons</taxon>
        <taxon>Gunneridae</taxon>
        <taxon>Pentapetalae</taxon>
        <taxon>rosids</taxon>
        <taxon>malvids</taxon>
        <taxon>Malvales</taxon>
        <taxon>Malvaceae</taxon>
        <taxon>Grewioideae</taxon>
        <taxon>Apeibeae</taxon>
        <taxon>Corchorus</taxon>
    </lineage>
</organism>
<name>A0A1R3J0M0_COCAP</name>
<proteinExistence type="predicted"/>
<feature type="compositionally biased region" description="Basic and acidic residues" evidence="1">
    <location>
        <begin position="7"/>
        <end position="20"/>
    </location>
</feature>
<dbReference type="AlphaFoldDB" id="A0A1R3J0M0"/>
<dbReference type="Gramene" id="OMO88372">
    <property type="protein sequence ID" value="OMO88372"/>
    <property type="gene ID" value="CCACVL1_08433"/>
</dbReference>
<comment type="caution">
    <text evidence="2">The sequence shown here is derived from an EMBL/GenBank/DDBJ whole genome shotgun (WGS) entry which is preliminary data.</text>
</comment>
<evidence type="ECO:0000313" key="2">
    <source>
        <dbReference type="EMBL" id="OMO88372.1"/>
    </source>
</evidence>
<reference evidence="2 3" key="1">
    <citation type="submission" date="2013-09" db="EMBL/GenBank/DDBJ databases">
        <title>Corchorus capsularis genome sequencing.</title>
        <authorList>
            <person name="Alam M."/>
            <person name="Haque M.S."/>
            <person name="Islam M.S."/>
            <person name="Emdad E.M."/>
            <person name="Islam M.M."/>
            <person name="Ahmed B."/>
            <person name="Halim A."/>
            <person name="Hossen Q.M.M."/>
            <person name="Hossain M.Z."/>
            <person name="Ahmed R."/>
            <person name="Khan M.M."/>
            <person name="Islam R."/>
            <person name="Rashid M.M."/>
            <person name="Khan S.A."/>
            <person name="Rahman M.S."/>
            <person name="Alam M."/>
        </authorList>
    </citation>
    <scope>NUCLEOTIDE SEQUENCE [LARGE SCALE GENOMIC DNA]</scope>
    <source>
        <strain evidence="3">cv. CVL-1</strain>
        <tissue evidence="2">Whole seedling</tissue>
    </source>
</reference>